<accession>A0ABW5JND5</accession>
<protein>
    <submittedName>
        <fullName evidence="2">RICIN domain-containing protein</fullName>
    </submittedName>
</protein>
<evidence type="ECO:0000313" key="2">
    <source>
        <dbReference type="EMBL" id="MFD2533948.1"/>
    </source>
</evidence>
<name>A0ABW5JND5_9FLAO</name>
<reference evidence="3" key="1">
    <citation type="journal article" date="2019" name="Int. J. Syst. Evol. Microbiol.">
        <title>The Global Catalogue of Microorganisms (GCM) 10K type strain sequencing project: providing services to taxonomists for standard genome sequencing and annotation.</title>
        <authorList>
            <consortium name="The Broad Institute Genomics Platform"/>
            <consortium name="The Broad Institute Genome Sequencing Center for Infectious Disease"/>
            <person name="Wu L."/>
            <person name="Ma J."/>
        </authorList>
    </citation>
    <scope>NUCLEOTIDE SEQUENCE [LARGE SCALE GENOMIC DNA]</scope>
    <source>
        <strain evidence="3">KCTC 42903</strain>
    </source>
</reference>
<organism evidence="2 3">
    <name type="scientific">Gelatiniphilus marinus</name>
    <dbReference type="NCBI Taxonomy" id="1759464"/>
    <lineage>
        <taxon>Bacteria</taxon>
        <taxon>Pseudomonadati</taxon>
        <taxon>Bacteroidota</taxon>
        <taxon>Flavobacteriia</taxon>
        <taxon>Flavobacteriales</taxon>
        <taxon>Flavobacteriaceae</taxon>
        <taxon>Gelatiniphilus</taxon>
    </lineage>
</organism>
<comment type="caution">
    <text evidence="2">The sequence shown here is derived from an EMBL/GenBank/DDBJ whole genome shotgun (WGS) entry which is preliminary data.</text>
</comment>
<feature type="domain" description="Ricin B lectin" evidence="1">
    <location>
        <begin position="177"/>
        <end position="314"/>
    </location>
</feature>
<gene>
    <name evidence="2" type="ORF">ACFSQS_02440</name>
</gene>
<dbReference type="CDD" id="cd00161">
    <property type="entry name" value="beta-trefoil_Ricin-like"/>
    <property type="match status" value="3"/>
</dbReference>
<dbReference type="Gene3D" id="2.80.10.50">
    <property type="match status" value="4"/>
</dbReference>
<keyword evidence="3" id="KW-1185">Reference proteome</keyword>
<dbReference type="PROSITE" id="PS50231">
    <property type="entry name" value="RICIN_B_LECTIN"/>
    <property type="match status" value="2"/>
</dbReference>
<sequence>MKTTFKIIVTLIFIIVTHKTKAQKNGEVYYIKSALGTYLDIKEANPSPRTPVWMWNKNGSSGQKWKLTSAGNGYFYIQSDLGTYLDIKEGKRGLRAMVWTWTLNKGNGQKWRFEPDGNGFYYICSALGNYLDIRGANPYTRAQVWMWSKNGSLGQKWKLISTGKHKPQIKNEFIKQGDYFIKSALGHRYLDVKETNSKTRAKVWMWFFSGGSGQKWLITPTGDNDNSYYIKSHLGTYLDIRGANASPRSEVLTWYKNESSGQKWYFEKANVKGKYYIKSKLGTYLDAKEANSKEGTIVWMWSLNKGKGQQWELVTPRETLARPNPKFTSFDVYKDGFNFENDFETIVDAGIAKFKLKGLCGGMAYAANDYFSYKMTVPATSSLPPNGSPLQKYIYERQQNSLANIDKFGELSFNPDGIRDEEFFYWGLEDRFYTTLKNSINKNRPIPLGLFNIYNDPTKHHQVLAIGYDFGGYREGRHWDPNKENVRIFIYDPNYSNEICALVPNTKENCYDEYSVTRIGNFYKLGSKKAKKWRTYFIDEKYNPKRPPRL</sequence>
<dbReference type="Pfam" id="PF00652">
    <property type="entry name" value="Ricin_B_lectin"/>
    <property type="match status" value="1"/>
</dbReference>
<dbReference type="SUPFAM" id="SSF50370">
    <property type="entry name" value="Ricin B-like lectins"/>
    <property type="match status" value="2"/>
</dbReference>
<proteinExistence type="predicted"/>
<feature type="domain" description="Ricin B lectin" evidence="1">
    <location>
        <begin position="26"/>
        <end position="160"/>
    </location>
</feature>
<dbReference type="InterPro" id="IPR000772">
    <property type="entry name" value="Ricin_B_lectin"/>
</dbReference>
<dbReference type="RefSeq" id="WP_388013538.1">
    <property type="nucleotide sequence ID" value="NZ_JBHUDT010000001.1"/>
</dbReference>
<evidence type="ECO:0000313" key="3">
    <source>
        <dbReference type="Proteomes" id="UP001597441"/>
    </source>
</evidence>
<dbReference type="EMBL" id="JBHULK010000001">
    <property type="protein sequence ID" value="MFD2533948.1"/>
    <property type="molecule type" value="Genomic_DNA"/>
</dbReference>
<evidence type="ECO:0000259" key="1">
    <source>
        <dbReference type="SMART" id="SM00458"/>
    </source>
</evidence>
<dbReference type="Pfam" id="PF14200">
    <property type="entry name" value="RicinB_lectin_2"/>
    <property type="match status" value="2"/>
</dbReference>
<dbReference type="SMART" id="SM00458">
    <property type="entry name" value="RICIN"/>
    <property type="match status" value="2"/>
</dbReference>
<dbReference type="Proteomes" id="UP001597441">
    <property type="component" value="Unassembled WGS sequence"/>
</dbReference>
<dbReference type="InterPro" id="IPR035992">
    <property type="entry name" value="Ricin_B-like_lectins"/>
</dbReference>